<keyword evidence="6" id="KW-1185">Reference proteome</keyword>
<evidence type="ECO:0000259" key="4">
    <source>
        <dbReference type="SMART" id="SM00079"/>
    </source>
</evidence>
<proteinExistence type="predicted"/>
<dbReference type="AlphaFoldDB" id="A0A8I0SB35"/>
<keyword evidence="1 2" id="KW-0732">Signal</keyword>
<comment type="caution">
    <text evidence="5">The sequence shown here is derived from an EMBL/GenBank/DDBJ whole genome shotgun (WGS) entry which is preliminary data.</text>
</comment>
<name>A0A8I0SB35_9MICO</name>
<dbReference type="Pfam" id="PF00497">
    <property type="entry name" value="SBP_bac_3"/>
    <property type="match status" value="1"/>
</dbReference>
<gene>
    <name evidence="5" type="ORF">ITJ42_02125</name>
</gene>
<feature type="domain" description="Ionotropic glutamate receptor C-terminal" evidence="4">
    <location>
        <begin position="40"/>
        <end position="269"/>
    </location>
</feature>
<sequence>MRQAAALVASIAAAIALGGCAAGSGEDGTPAAAGYVADGKLTVATGEFAYSPWVIDDDPASGKGFESAVAYAVADRLGFAADDVEWVRTSFDAAIAPGPKDFDLNLQQFSITDDRRQAVDFSTPYYETTQAVVTVEGSPAADASSLADLRDLVVGAQTGTTSFQAAEAHIQPTSGVQAFTSNDDAKLALQNGQIDALVVDLPTAFYLTSADLEGGVLVGQLPRAEGEQGDEFGIVLPLGSSLTADVSAAVDSLRADGTLDELATTWLASDDTAPVLG</sequence>
<dbReference type="GO" id="GO:0016020">
    <property type="term" value="C:membrane"/>
    <property type="evidence" value="ECO:0007669"/>
    <property type="project" value="InterPro"/>
</dbReference>
<dbReference type="SMART" id="SM00062">
    <property type="entry name" value="PBPb"/>
    <property type="match status" value="1"/>
</dbReference>
<protein>
    <submittedName>
        <fullName evidence="5">Amino acid ABC transporter substrate-binding protein</fullName>
    </submittedName>
</protein>
<reference evidence="5 6" key="1">
    <citation type="submission" date="2020-10" db="EMBL/GenBank/DDBJ databases">
        <title>Draft genome sequences of plant-associated actinobacteria.</title>
        <authorList>
            <person name="Tarlachkov S.V."/>
            <person name="Starodumova I.P."/>
            <person name="Dorofeeva L.V."/>
            <person name="Prisyazhnaya N.V."/>
            <person name="Roubtsova T.V."/>
            <person name="Chizhov V.N."/>
            <person name="Nadler S.A."/>
            <person name="Subbotin S.A."/>
            <person name="Evtushenko L.I."/>
        </authorList>
    </citation>
    <scope>NUCLEOTIDE SEQUENCE [LARGE SCALE GENOMIC DNA]</scope>
    <source>
        <strain evidence="5 6">VKM Ac-2886</strain>
    </source>
</reference>
<dbReference type="EMBL" id="JADKRP010000001">
    <property type="protein sequence ID" value="MBF4630010.1"/>
    <property type="molecule type" value="Genomic_DNA"/>
</dbReference>
<dbReference type="GO" id="GO:0015276">
    <property type="term" value="F:ligand-gated monoatomic ion channel activity"/>
    <property type="evidence" value="ECO:0007669"/>
    <property type="project" value="InterPro"/>
</dbReference>
<dbReference type="SMART" id="SM00079">
    <property type="entry name" value="PBPe"/>
    <property type="match status" value="1"/>
</dbReference>
<dbReference type="Proteomes" id="UP000634579">
    <property type="component" value="Unassembled WGS sequence"/>
</dbReference>
<feature type="signal peptide" evidence="2">
    <location>
        <begin position="1"/>
        <end position="21"/>
    </location>
</feature>
<dbReference type="CDD" id="cd13530">
    <property type="entry name" value="PBP2_peptides_like"/>
    <property type="match status" value="1"/>
</dbReference>
<evidence type="ECO:0000256" key="1">
    <source>
        <dbReference type="ARBA" id="ARBA00022729"/>
    </source>
</evidence>
<dbReference type="InterPro" id="IPR001320">
    <property type="entry name" value="Iontro_rcpt_C"/>
</dbReference>
<evidence type="ECO:0000259" key="3">
    <source>
        <dbReference type="SMART" id="SM00062"/>
    </source>
</evidence>
<accession>A0A8I0SB35</accession>
<dbReference type="InterPro" id="IPR001638">
    <property type="entry name" value="Solute-binding_3/MltF_N"/>
</dbReference>
<feature type="chain" id="PRO_5034486372" evidence="2">
    <location>
        <begin position="22"/>
        <end position="277"/>
    </location>
</feature>
<feature type="domain" description="Solute-binding protein family 3/N-terminal" evidence="3">
    <location>
        <begin position="40"/>
        <end position="270"/>
    </location>
</feature>
<dbReference type="PANTHER" id="PTHR35936">
    <property type="entry name" value="MEMBRANE-BOUND LYTIC MUREIN TRANSGLYCOSYLASE F"/>
    <property type="match status" value="1"/>
</dbReference>
<dbReference type="SUPFAM" id="SSF53850">
    <property type="entry name" value="Periplasmic binding protein-like II"/>
    <property type="match status" value="1"/>
</dbReference>
<dbReference type="PANTHER" id="PTHR35936:SF19">
    <property type="entry name" value="AMINO-ACID-BINDING PROTEIN YXEM-RELATED"/>
    <property type="match status" value="1"/>
</dbReference>
<evidence type="ECO:0000313" key="5">
    <source>
        <dbReference type="EMBL" id="MBF4630010.1"/>
    </source>
</evidence>
<evidence type="ECO:0000313" key="6">
    <source>
        <dbReference type="Proteomes" id="UP000634579"/>
    </source>
</evidence>
<organism evidence="5 6">
    <name type="scientific">Clavibacter phaseoli</name>
    <dbReference type="NCBI Taxonomy" id="1734031"/>
    <lineage>
        <taxon>Bacteria</taxon>
        <taxon>Bacillati</taxon>
        <taxon>Actinomycetota</taxon>
        <taxon>Actinomycetes</taxon>
        <taxon>Micrococcales</taxon>
        <taxon>Microbacteriaceae</taxon>
        <taxon>Clavibacter</taxon>
    </lineage>
</organism>
<dbReference type="PROSITE" id="PS51257">
    <property type="entry name" value="PROKAR_LIPOPROTEIN"/>
    <property type="match status" value="1"/>
</dbReference>
<evidence type="ECO:0000256" key="2">
    <source>
        <dbReference type="SAM" id="SignalP"/>
    </source>
</evidence>
<dbReference type="Gene3D" id="3.40.190.10">
    <property type="entry name" value="Periplasmic binding protein-like II"/>
    <property type="match status" value="2"/>
</dbReference>